<sequence length="134" mass="15434">MFSIKDYQEEINRRRMLKKDYLGKPLVKNNCFDFTNQGDEIQENPIVLFIGPTTRAVRRTFADAGFITTDSETKFNVMWGTPQSLEWIGRLVPGQVCAHIAGQYCIVRKDSLAETLSRASFFNKEFELLEIFLG</sequence>
<keyword evidence="1" id="KW-0436">Ligase</keyword>
<dbReference type="GO" id="GO:0016874">
    <property type="term" value="F:ligase activity"/>
    <property type="evidence" value="ECO:0007669"/>
    <property type="project" value="UniProtKB-KW"/>
</dbReference>
<organism evidence="1">
    <name type="scientific">Trepomonas sp. PC1</name>
    <dbReference type="NCBI Taxonomy" id="1076344"/>
    <lineage>
        <taxon>Eukaryota</taxon>
        <taxon>Metamonada</taxon>
        <taxon>Diplomonadida</taxon>
        <taxon>Hexamitidae</taxon>
        <taxon>Hexamitinae</taxon>
        <taxon>Trepomonas</taxon>
    </lineage>
</organism>
<name>A0A146KE43_9EUKA</name>
<accession>A0A146KE43</accession>
<gene>
    <name evidence="1" type="ORF">TPC1_12854</name>
</gene>
<dbReference type="EMBL" id="GDID01002128">
    <property type="protein sequence ID" value="JAP94478.1"/>
    <property type="molecule type" value="Transcribed_RNA"/>
</dbReference>
<dbReference type="AlphaFoldDB" id="A0A146KE43"/>
<reference evidence="1" key="1">
    <citation type="submission" date="2015-07" db="EMBL/GenBank/DDBJ databases">
        <title>Adaptation to a free-living lifestyle via gene acquisitions in the diplomonad Trepomonas sp. PC1.</title>
        <authorList>
            <person name="Xu F."/>
            <person name="Jerlstrom-Hultqvist J."/>
            <person name="Kolisko M."/>
            <person name="Simpson A.G.B."/>
            <person name="Roger A.J."/>
            <person name="Svard S.G."/>
            <person name="Andersson J.O."/>
        </authorList>
    </citation>
    <scope>NUCLEOTIDE SEQUENCE</scope>
    <source>
        <strain evidence="1">PC1</strain>
    </source>
</reference>
<protein>
    <submittedName>
        <fullName evidence="1">Tubulin tyrosine ligase</fullName>
    </submittedName>
</protein>
<proteinExistence type="predicted"/>
<evidence type="ECO:0000313" key="1">
    <source>
        <dbReference type="EMBL" id="JAP94478.1"/>
    </source>
</evidence>